<gene>
    <name evidence="1" type="ORF">ANG5_1166</name>
</gene>
<evidence type="ECO:0000313" key="1">
    <source>
        <dbReference type="EMBL" id="GAD44638.1"/>
    </source>
</evidence>
<dbReference type="PANTHER" id="PTHR37816:SF3">
    <property type="entry name" value="MODULATES DNA TOPOLOGY"/>
    <property type="match status" value="1"/>
</dbReference>
<reference evidence="1 2" key="1">
    <citation type="submission" date="2013-09" db="EMBL/GenBank/DDBJ databases">
        <title>Genome Sequences of seven clinical isolates and type strains of anginosus group streptococci.</title>
        <authorList>
            <person name="Maruyama F."/>
            <person name="Sakurai A."/>
            <person name="Ogura Y."/>
            <person name="Homma H."/>
            <person name="Takahashi N."/>
            <person name="Ohtsubo Y."/>
            <person name="Hoshino T."/>
            <person name="Okahashi N."/>
            <person name="Nakagawa I."/>
            <person name="Kimura S."/>
            <person name="Fujiwara T."/>
            <person name="Hayashi T."/>
            <person name="Shintani S."/>
        </authorList>
    </citation>
    <scope>NUCLEOTIDE SEQUENCE [LARGE SCALE GENOMIC DNA]</scope>
    <source>
        <strain evidence="2">CCUG46377</strain>
    </source>
</reference>
<dbReference type="NCBIfam" id="NF005576">
    <property type="entry name" value="PRK07261.1"/>
    <property type="match status" value="1"/>
</dbReference>
<dbReference type="Proteomes" id="UP000016985">
    <property type="component" value="Unassembled WGS sequence"/>
</dbReference>
<keyword evidence="1" id="KW-0808">Transferase</keyword>
<evidence type="ECO:0000313" key="2">
    <source>
        <dbReference type="Proteomes" id="UP000016985"/>
    </source>
</evidence>
<comment type="caution">
    <text evidence="1">The sequence shown here is derived from an EMBL/GenBank/DDBJ whole genome shotgun (WGS) entry which is preliminary data.</text>
</comment>
<dbReference type="GO" id="GO:0016301">
    <property type="term" value="F:kinase activity"/>
    <property type="evidence" value="ECO:0007669"/>
    <property type="project" value="UniProtKB-KW"/>
</dbReference>
<dbReference type="InterPro" id="IPR052922">
    <property type="entry name" value="Cytidylate_Kinase-2"/>
</dbReference>
<accession>U2ZQ33</accession>
<keyword evidence="2" id="KW-1185">Reference proteome</keyword>
<sequence>MELFLLLKTERLDMKIAIIGYSGSGKSTLTTKLAQYYSIPKLHLDTLQFLPNWEMSDRSWMQEQVKGFLEAKENWVIDGNYSSCCYEERMKQADRIIFLNFSRWSCLYRAFKRYLIYRGKNRDSTAKGCIEKFDWEFIRWILHDGRTINIRTRYEKLQKMYASKWITLHNQKELDNFLAQFS</sequence>
<keyword evidence="1" id="KW-0418">Kinase</keyword>
<protein>
    <submittedName>
        <fullName evidence="1">Adenylate kinase</fullName>
    </submittedName>
</protein>
<dbReference type="PANTHER" id="PTHR37816">
    <property type="entry name" value="YALI0E33011P"/>
    <property type="match status" value="1"/>
</dbReference>
<dbReference type="Gene3D" id="3.40.50.300">
    <property type="entry name" value="P-loop containing nucleotide triphosphate hydrolases"/>
    <property type="match status" value="1"/>
</dbReference>
<dbReference type="EMBL" id="BASX01000007">
    <property type="protein sequence ID" value="GAD44638.1"/>
    <property type="molecule type" value="Genomic_DNA"/>
</dbReference>
<name>U2ZQ33_STRCV</name>
<proteinExistence type="predicted"/>
<dbReference type="AlphaFoldDB" id="U2ZQ33"/>
<organism evidence="1 2">
    <name type="scientific">Streptococcus constellatus subsp. pharyngis SK1060 = CCUG 46377</name>
    <dbReference type="NCBI Taxonomy" id="1035184"/>
    <lineage>
        <taxon>Bacteria</taxon>
        <taxon>Bacillati</taxon>
        <taxon>Bacillota</taxon>
        <taxon>Bacilli</taxon>
        <taxon>Lactobacillales</taxon>
        <taxon>Streptococcaceae</taxon>
        <taxon>Streptococcus</taxon>
        <taxon>Streptococcus anginosus group</taxon>
    </lineage>
</organism>
<dbReference type="InterPro" id="IPR027417">
    <property type="entry name" value="P-loop_NTPase"/>
</dbReference>
<dbReference type="SUPFAM" id="SSF52540">
    <property type="entry name" value="P-loop containing nucleoside triphosphate hydrolases"/>
    <property type="match status" value="1"/>
</dbReference>